<dbReference type="EMBL" id="LK995540">
    <property type="protein sequence ID" value="CED92458.1"/>
    <property type="molecule type" value="Genomic_DNA"/>
</dbReference>
<name>A0A1L7RS81_9ACTO</name>
<protein>
    <submittedName>
        <fullName evidence="1">Uncharacterized protein</fullName>
    </submittedName>
</protein>
<sequence>MTPDESGPDGEDWEWQVDELLVAADAGAQGAVGGAAREEVPPVTGLVDWWSLTPAQRASELAALRLFVGRLVAAYRWDSSTVPACWEQHEAAVRMLDALRQSYRSALSPGMGGSVMVAWHRDLAFIRGELREFFSGRACRTRHDPDSDAAALQSWAQDIEQHGRASRTWTKAQERAYQAYQRQARDWDPGRS</sequence>
<proteinExistence type="predicted"/>
<reference evidence="1" key="1">
    <citation type="submission" date="2014-07" db="EMBL/GenBank/DDBJ databases">
        <authorList>
            <person name="Zhang J.E."/>
            <person name="Yang H."/>
            <person name="Guo J."/>
            <person name="Deng Z."/>
            <person name="Luo H."/>
            <person name="Luo M."/>
            <person name="Zhao B."/>
        </authorList>
    </citation>
    <scope>NUCLEOTIDE SEQUENCE</scope>
    <source>
        <strain evidence="1">AM4</strain>
    </source>
</reference>
<dbReference type="RefSeq" id="WP_210581954.1">
    <property type="nucleotide sequence ID" value="NZ_LK995540.1"/>
</dbReference>
<evidence type="ECO:0000313" key="1">
    <source>
        <dbReference type="EMBL" id="CED92458.1"/>
    </source>
</evidence>
<accession>A0A1L7RS81</accession>
<gene>
    <name evidence="1" type="ORF">AAM4_2626</name>
</gene>
<dbReference type="AlphaFoldDB" id="A0A1L7RS81"/>
<organism evidence="1">
    <name type="scientific">Actinomyces succiniciruminis</name>
    <dbReference type="NCBI Taxonomy" id="1522002"/>
    <lineage>
        <taxon>Bacteria</taxon>
        <taxon>Bacillati</taxon>
        <taxon>Actinomycetota</taxon>
        <taxon>Actinomycetes</taxon>
        <taxon>Actinomycetales</taxon>
        <taxon>Actinomycetaceae</taxon>
        <taxon>Actinomyces</taxon>
    </lineage>
</organism>